<dbReference type="InterPro" id="IPR002298">
    <property type="entry name" value="DNA_polymerase_A"/>
</dbReference>
<dbReference type="Gene3D" id="1.20.1060.10">
    <property type="entry name" value="Taq DNA Polymerase, Chain T, domain 4"/>
    <property type="match status" value="1"/>
</dbReference>
<feature type="domain" description="5'-3' exonuclease" evidence="11">
    <location>
        <begin position="4"/>
        <end position="260"/>
    </location>
</feature>
<evidence type="ECO:0000256" key="5">
    <source>
        <dbReference type="ARBA" id="ARBA00022705"/>
    </source>
</evidence>
<evidence type="ECO:0000256" key="1">
    <source>
        <dbReference type="ARBA" id="ARBA00007705"/>
    </source>
</evidence>
<dbReference type="CDD" id="cd08637">
    <property type="entry name" value="DNA_pol_A_pol_I_C"/>
    <property type="match status" value="1"/>
</dbReference>
<evidence type="ECO:0000256" key="10">
    <source>
        <dbReference type="ARBA" id="ARBA00049244"/>
    </source>
</evidence>
<keyword evidence="6" id="KW-0227">DNA damage</keyword>
<dbReference type="GO" id="GO:0006302">
    <property type="term" value="P:double-strand break repair"/>
    <property type="evidence" value="ECO:0007669"/>
    <property type="project" value="TreeGrafter"/>
</dbReference>
<keyword evidence="8" id="KW-0238">DNA-binding</keyword>
<keyword evidence="3" id="KW-0808">Transferase</keyword>
<name>A0A4R8M5E0_9BACT</name>
<dbReference type="EMBL" id="SORI01000017">
    <property type="protein sequence ID" value="TDY56736.1"/>
    <property type="molecule type" value="Genomic_DNA"/>
</dbReference>
<evidence type="ECO:0000256" key="9">
    <source>
        <dbReference type="ARBA" id="ARBA00023204"/>
    </source>
</evidence>
<comment type="caution">
    <text evidence="13">The sequence shown here is derived from an EMBL/GenBank/DDBJ whole genome shotgun (WGS) entry which is preliminary data.</text>
</comment>
<dbReference type="InterPro" id="IPR001098">
    <property type="entry name" value="DNA-dir_DNA_pol_A_palm_dom"/>
</dbReference>
<dbReference type="GO" id="GO:0003887">
    <property type="term" value="F:DNA-directed DNA polymerase activity"/>
    <property type="evidence" value="ECO:0007669"/>
    <property type="project" value="UniProtKB-KW"/>
</dbReference>
<dbReference type="Gene3D" id="3.40.50.1010">
    <property type="entry name" value="5'-nuclease"/>
    <property type="match status" value="1"/>
</dbReference>
<accession>A0A4R8M5E0</accession>
<dbReference type="PANTHER" id="PTHR10133">
    <property type="entry name" value="DNA POLYMERASE I"/>
    <property type="match status" value="1"/>
</dbReference>
<dbReference type="Pfam" id="PF00476">
    <property type="entry name" value="DNA_pol_A"/>
    <property type="match status" value="1"/>
</dbReference>
<dbReference type="FunFam" id="1.10.150.20:FF:000002">
    <property type="entry name" value="DNA polymerase I"/>
    <property type="match status" value="1"/>
</dbReference>
<dbReference type="InterPro" id="IPR036279">
    <property type="entry name" value="5-3_exonuclease_C_sf"/>
</dbReference>
<dbReference type="SMART" id="SM00475">
    <property type="entry name" value="53EXOc"/>
    <property type="match status" value="1"/>
</dbReference>
<feature type="domain" description="DNA-directed DNA polymerase family A palm" evidence="12">
    <location>
        <begin position="606"/>
        <end position="811"/>
    </location>
</feature>
<dbReference type="SUPFAM" id="SSF88723">
    <property type="entry name" value="PIN domain-like"/>
    <property type="match status" value="1"/>
</dbReference>
<gene>
    <name evidence="13" type="ORF">C8D99_11737</name>
</gene>
<proteinExistence type="inferred from homology"/>
<dbReference type="InterPro" id="IPR019760">
    <property type="entry name" value="DNA-dir_DNA_pol_A_CS"/>
</dbReference>
<dbReference type="InterPro" id="IPR020045">
    <property type="entry name" value="DNA_polI_H3TH"/>
</dbReference>
<evidence type="ECO:0000313" key="13">
    <source>
        <dbReference type="EMBL" id="TDY56736.1"/>
    </source>
</evidence>
<dbReference type="GO" id="GO:0003677">
    <property type="term" value="F:DNA binding"/>
    <property type="evidence" value="ECO:0007669"/>
    <property type="project" value="UniProtKB-KW"/>
</dbReference>
<dbReference type="InterPro" id="IPR029060">
    <property type="entry name" value="PIN-like_dom_sf"/>
</dbReference>
<dbReference type="EC" id="2.7.7.7" evidence="2"/>
<dbReference type="SUPFAM" id="SSF56672">
    <property type="entry name" value="DNA/RNA polymerases"/>
    <property type="match status" value="1"/>
</dbReference>
<dbReference type="CDD" id="cd09859">
    <property type="entry name" value="PIN_53EXO"/>
    <property type="match status" value="1"/>
</dbReference>
<dbReference type="RefSeq" id="WP_133958423.1">
    <property type="nucleotide sequence ID" value="NZ_SORI01000017.1"/>
</dbReference>
<evidence type="ECO:0000256" key="7">
    <source>
        <dbReference type="ARBA" id="ARBA00022932"/>
    </source>
</evidence>
<keyword evidence="7" id="KW-0239">DNA-directed DNA polymerase</keyword>
<dbReference type="GO" id="GO:0008409">
    <property type="term" value="F:5'-3' exonuclease activity"/>
    <property type="evidence" value="ECO:0007669"/>
    <property type="project" value="InterPro"/>
</dbReference>
<dbReference type="CDD" id="cd09898">
    <property type="entry name" value="H3TH_53EXO"/>
    <property type="match status" value="1"/>
</dbReference>
<dbReference type="PROSITE" id="PS00447">
    <property type="entry name" value="DNA_POLYMERASE_A"/>
    <property type="match status" value="1"/>
</dbReference>
<dbReference type="Pfam" id="PF01367">
    <property type="entry name" value="5_3_exonuc"/>
    <property type="match status" value="1"/>
</dbReference>
<evidence type="ECO:0000259" key="12">
    <source>
        <dbReference type="SMART" id="SM00482"/>
    </source>
</evidence>
<dbReference type="InterPro" id="IPR008918">
    <property type="entry name" value="HhH2"/>
</dbReference>
<dbReference type="Pfam" id="PF02739">
    <property type="entry name" value="5_3_exonuc_N"/>
    <property type="match status" value="1"/>
</dbReference>
<comment type="catalytic activity">
    <reaction evidence="10">
        <text>DNA(n) + a 2'-deoxyribonucleoside 5'-triphosphate = DNA(n+1) + diphosphate</text>
        <dbReference type="Rhea" id="RHEA:22508"/>
        <dbReference type="Rhea" id="RHEA-COMP:17339"/>
        <dbReference type="Rhea" id="RHEA-COMP:17340"/>
        <dbReference type="ChEBI" id="CHEBI:33019"/>
        <dbReference type="ChEBI" id="CHEBI:61560"/>
        <dbReference type="ChEBI" id="CHEBI:173112"/>
        <dbReference type="EC" id="2.7.7.7"/>
    </reaction>
</comment>
<reference evidence="13 14" key="1">
    <citation type="submission" date="2019-03" db="EMBL/GenBank/DDBJ databases">
        <title>Genomic Encyclopedia of Type Strains, Phase IV (KMG-IV): sequencing the most valuable type-strain genomes for metagenomic binning, comparative biology and taxonomic classification.</title>
        <authorList>
            <person name="Goeker M."/>
        </authorList>
    </citation>
    <scope>NUCLEOTIDE SEQUENCE [LARGE SCALE GENOMIC DNA]</scope>
    <source>
        <strain evidence="13 14">DSM 25964</strain>
    </source>
</reference>
<dbReference type="OrthoDB" id="9806424at2"/>
<evidence type="ECO:0000259" key="11">
    <source>
        <dbReference type="SMART" id="SM00475"/>
    </source>
</evidence>
<evidence type="ECO:0000256" key="3">
    <source>
        <dbReference type="ARBA" id="ARBA00022679"/>
    </source>
</evidence>
<dbReference type="Gene3D" id="1.10.150.20">
    <property type="entry name" value="5' to 3' exonuclease, C-terminal subdomain"/>
    <property type="match status" value="2"/>
</dbReference>
<dbReference type="PRINTS" id="PR00868">
    <property type="entry name" value="DNAPOLI"/>
</dbReference>
<evidence type="ECO:0000313" key="14">
    <source>
        <dbReference type="Proteomes" id="UP000295066"/>
    </source>
</evidence>
<dbReference type="GO" id="GO:0006261">
    <property type="term" value="P:DNA-templated DNA replication"/>
    <property type="evidence" value="ECO:0007669"/>
    <property type="project" value="InterPro"/>
</dbReference>
<protein>
    <recommendedName>
        <fullName evidence="2">DNA-directed DNA polymerase</fullName>
        <ecNumber evidence="2">2.7.7.7</ecNumber>
    </recommendedName>
</protein>
<dbReference type="InterPro" id="IPR043502">
    <property type="entry name" value="DNA/RNA_pol_sf"/>
</dbReference>
<dbReference type="Gene3D" id="3.30.70.370">
    <property type="match status" value="1"/>
</dbReference>
<comment type="similarity">
    <text evidence="1">Belongs to the DNA polymerase type-A family.</text>
</comment>
<keyword evidence="9" id="KW-0234">DNA repair</keyword>
<evidence type="ECO:0000256" key="2">
    <source>
        <dbReference type="ARBA" id="ARBA00012417"/>
    </source>
</evidence>
<dbReference type="SMART" id="SM00482">
    <property type="entry name" value="POLAc"/>
    <property type="match status" value="1"/>
</dbReference>
<sequence length="846" mass="91336">MKGKKLLLVDGHGLAFRAFYALPELTAPDGTPTNAVVGFFNMFQKVREDWKPDLCGVIFDAPGPTFRHEAYEEYKAGRKPTPPEFKVQVPLISELLSLMGIPVVMRQGVEADDVLASVACTAAGEQLETLILSSDKDILQILGPGLSVLRPGKGITSFKLMDEGSFVEEYGFLPSAMTDYLALLGDAADNVPGVPGVGEKTAKALLAEYGSLDAIYDRLESLKPGLRKKFEENREQAYRSRELVTLLCHTRENLGDFLPGEPDREGFLERCRSLGLQKMAGKMVPGEGRGQAPAPVAELLPKGSRGEKSSLPSGVFVPVISGKYPVSLTMEEFCLTGPDGDRAGKTRDEALSALAGRGNGKVLLPDYKEAAACLGSSFLPPSAVLDFKTAHYLLHPDGGVHHPEGLFTEYASLSPAEKGGFLAARFGELAGEMGDHEGLSILMEQTDLPLVPVLVDMEKHGIGCSIPAFGALEADLSSRLKGIEEEITARGGEKINLNSPKQVAWLLFEKLGLPAGKTTKTGYSTDISVLEGLSAMGRPYDEVPNLLIEYRELSKMLSGFVQPLVKAARDGDGIIHGVFEPAVTGTGRLSSRDPNLQNLPSFGEWSGRIKKGLLPTGEGNVFVAADYSQIELRVLAHLCGDRRLLDAFAQGRDIHTETASWVFSMETALVTPELRRVAKMINFGLLYGMSSFGLAQRLGIGRQEASDIIRRYFEALPGVKDYLEKSYDDARKRGFTLTLAGRIRPLAEVSVSPRDRDALRRVAVNTPIQGTAADIARKAMVDFAGAFPSSGTVSLVLQVHDSLVCECHAEDAEDVKRSLEGIMERAADLAVPLKVESKTGSSLAEV</sequence>
<dbReference type="InterPro" id="IPR020046">
    <property type="entry name" value="5-3_exonucl_a-hlix_arch_N"/>
</dbReference>
<keyword evidence="5" id="KW-0235">DNA replication</keyword>
<keyword evidence="4" id="KW-0548">Nucleotidyltransferase</keyword>
<dbReference type="PANTHER" id="PTHR10133:SF27">
    <property type="entry name" value="DNA POLYMERASE NU"/>
    <property type="match status" value="1"/>
</dbReference>
<dbReference type="InterPro" id="IPR002421">
    <property type="entry name" value="5-3_exonuclease"/>
</dbReference>
<evidence type="ECO:0000256" key="4">
    <source>
        <dbReference type="ARBA" id="ARBA00022695"/>
    </source>
</evidence>
<dbReference type="SMART" id="SM00279">
    <property type="entry name" value="HhH2"/>
    <property type="match status" value="1"/>
</dbReference>
<keyword evidence="14" id="KW-1185">Reference proteome</keyword>
<dbReference type="Proteomes" id="UP000295066">
    <property type="component" value="Unassembled WGS sequence"/>
</dbReference>
<evidence type="ECO:0000256" key="6">
    <source>
        <dbReference type="ARBA" id="ARBA00022763"/>
    </source>
</evidence>
<evidence type="ECO:0000256" key="8">
    <source>
        <dbReference type="ARBA" id="ARBA00023125"/>
    </source>
</evidence>
<dbReference type="FunFam" id="1.10.150.20:FF:000003">
    <property type="entry name" value="DNA polymerase I"/>
    <property type="match status" value="1"/>
</dbReference>
<organism evidence="13 14">
    <name type="scientific">Aminivibrio pyruvatiphilus</name>
    <dbReference type="NCBI Taxonomy" id="1005740"/>
    <lineage>
        <taxon>Bacteria</taxon>
        <taxon>Thermotogati</taxon>
        <taxon>Synergistota</taxon>
        <taxon>Synergistia</taxon>
        <taxon>Synergistales</taxon>
        <taxon>Aminobacteriaceae</taxon>
        <taxon>Aminivibrio</taxon>
    </lineage>
</organism>
<dbReference type="SUPFAM" id="SSF47807">
    <property type="entry name" value="5' to 3' exonuclease, C-terminal subdomain"/>
    <property type="match status" value="1"/>
</dbReference>
<dbReference type="AlphaFoldDB" id="A0A4R8M5E0"/>